<sequence length="67" mass="7226">MEYLVDLITTSDSRVKKDAESEMVEQSTVFLMVVTSVAVTTGGSNDNDSVICGSDSITVFISEVFKV</sequence>
<gene>
    <name evidence="1" type="ORF">Cboi02_000623800</name>
</gene>
<organism evidence="1 2">
    <name type="scientific">Candida boidinii</name>
    <name type="common">Yeast</name>
    <dbReference type="NCBI Taxonomy" id="5477"/>
    <lineage>
        <taxon>Eukaryota</taxon>
        <taxon>Fungi</taxon>
        <taxon>Dikarya</taxon>
        <taxon>Ascomycota</taxon>
        <taxon>Saccharomycotina</taxon>
        <taxon>Pichiomycetes</taxon>
        <taxon>Pichiales</taxon>
        <taxon>Pichiaceae</taxon>
        <taxon>Ogataea</taxon>
        <taxon>Ogataea/Candida clade</taxon>
    </lineage>
</organism>
<dbReference type="EMBL" id="BSXN01003723">
    <property type="protein sequence ID" value="GME79839.1"/>
    <property type="molecule type" value="Genomic_DNA"/>
</dbReference>
<accession>A0A9W6T5U2</accession>
<proteinExistence type="predicted"/>
<keyword evidence="2" id="KW-1185">Reference proteome</keyword>
<dbReference type="Proteomes" id="UP001165120">
    <property type="component" value="Unassembled WGS sequence"/>
</dbReference>
<name>A0A9W6T5U2_CANBO</name>
<evidence type="ECO:0000313" key="1">
    <source>
        <dbReference type="EMBL" id="GME79839.1"/>
    </source>
</evidence>
<evidence type="ECO:0000313" key="2">
    <source>
        <dbReference type="Proteomes" id="UP001165120"/>
    </source>
</evidence>
<protein>
    <submittedName>
        <fullName evidence="1">Unnamed protein product</fullName>
    </submittedName>
</protein>
<comment type="caution">
    <text evidence="1">The sequence shown here is derived from an EMBL/GenBank/DDBJ whole genome shotgun (WGS) entry which is preliminary data.</text>
</comment>
<reference evidence="1" key="1">
    <citation type="submission" date="2023-04" db="EMBL/GenBank/DDBJ databases">
        <title>Candida boidinii NBRC 10035.</title>
        <authorList>
            <person name="Ichikawa N."/>
            <person name="Sato H."/>
            <person name="Tonouchi N."/>
        </authorList>
    </citation>
    <scope>NUCLEOTIDE SEQUENCE</scope>
    <source>
        <strain evidence="1">NBRC 10035</strain>
    </source>
</reference>
<dbReference type="AlphaFoldDB" id="A0A9W6T5U2"/>